<dbReference type="EMBL" id="LLZZ01000171">
    <property type="protein sequence ID" value="KTA96640.1"/>
    <property type="molecule type" value="Genomic_DNA"/>
</dbReference>
<comment type="caution">
    <text evidence="1">The sequence shown here is derived from an EMBL/GenBank/DDBJ whole genome shotgun (WGS) entry which is preliminary data.</text>
</comment>
<dbReference type="VEuPathDB" id="FungiDB:GWK60_H05027"/>
<proteinExistence type="predicted"/>
<dbReference type="AlphaFoldDB" id="A0A0W0DNI6"/>
<dbReference type="Pfam" id="PF17330">
    <property type="entry name" value="SWC7"/>
    <property type="match status" value="1"/>
</dbReference>
<sequence length="129" mass="15108">MTESEYSSKVRLLILQILLQHQQSLVMKNKDLDIKKLLVEPVIDIEVMNNCQSNTFLKLNAPTVSKLTVRNLRFLVEEWLSEGIPNVPKEETTIITLANYYYSKRINELEEKELPTIRSEAKELFDRLK</sequence>
<dbReference type="PhylomeDB" id="A0A0W0DNI6"/>
<accession>A0A0W0DNI6</accession>
<evidence type="ECO:0000313" key="1">
    <source>
        <dbReference type="EMBL" id="KTA96640.1"/>
    </source>
</evidence>
<organism evidence="1 2">
    <name type="scientific">Candida glabrata</name>
    <name type="common">Yeast</name>
    <name type="synonym">Torulopsis glabrata</name>
    <dbReference type="NCBI Taxonomy" id="5478"/>
    <lineage>
        <taxon>Eukaryota</taxon>
        <taxon>Fungi</taxon>
        <taxon>Dikarya</taxon>
        <taxon>Ascomycota</taxon>
        <taxon>Saccharomycotina</taxon>
        <taxon>Saccharomycetes</taxon>
        <taxon>Saccharomycetales</taxon>
        <taxon>Saccharomycetaceae</taxon>
        <taxon>Nakaseomyces</taxon>
    </lineage>
</organism>
<dbReference type="OrthoDB" id="4067990at2759"/>
<dbReference type="InterPro" id="IPR020195">
    <property type="entry name" value="SWR1_Swc7"/>
</dbReference>
<protein>
    <submittedName>
        <fullName evidence="1">SWR1-complex protein 7</fullName>
    </submittedName>
</protein>
<dbReference type="VEuPathDB" id="FungiDB:GVI51_H04961"/>
<gene>
    <name evidence="1" type="ORF">AO440_002111</name>
</gene>
<reference evidence="1 2" key="1">
    <citation type="submission" date="2015-10" db="EMBL/GenBank/DDBJ databases">
        <title>Draft genomes sequences of Candida glabrata isolates 1A, 1B, 2A, 2B, 3A and 3B.</title>
        <authorList>
            <person name="Haavelsrud O.E."/>
            <person name="Gaustad P."/>
        </authorList>
    </citation>
    <scope>NUCLEOTIDE SEQUENCE [LARGE SCALE GENOMIC DNA]</scope>
    <source>
        <strain evidence="1">910700640</strain>
    </source>
</reference>
<evidence type="ECO:0000313" key="2">
    <source>
        <dbReference type="Proteomes" id="UP000054886"/>
    </source>
</evidence>
<dbReference type="GO" id="GO:0006338">
    <property type="term" value="P:chromatin remodeling"/>
    <property type="evidence" value="ECO:0007669"/>
    <property type="project" value="EnsemblFungi"/>
</dbReference>
<name>A0A0W0DNI6_CANGB</name>
<dbReference type="VEuPathDB" id="FungiDB:B1J91_H05115g"/>
<dbReference type="VEuPathDB" id="FungiDB:CAGL0H05115g"/>
<dbReference type="OMA" id="TLANHYY"/>
<dbReference type="GO" id="GO:0000812">
    <property type="term" value="C:Swr1 complex"/>
    <property type="evidence" value="ECO:0007669"/>
    <property type="project" value="EnsemblFungi"/>
</dbReference>
<dbReference type="Proteomes" id="UP000054886">
    <property type="component" value="Unassembled WGS sequence"/>
</dbReference>